<comment type="caution">
    <text evidence="2">The sequence shown here is derived from an EMBL/GenBank/DDBJ whole genome shotgun (WGS) entry which is preliminary data.</text>
</comment>
<dbReference type="Pfam" id="PF00481">
    <property type="entry name" value="PP2C"/>
    <property type="match status" value="1"/>
</dbReference>
<dbReference type="PANTHER" id="PTHR13832:SF827">
    <property type="entry name" value="PROTEIN PHOSPHATASE 1L"/>
    <property type="match status" value="1"/>
</dbReference>
<dbReference type="SUPFAM" id="SSF81606">
    <property type="entry name" value="PP2C-like"/>
    <property type="match status" value="1"/>
</dbReference>
<organism evidence="2 3">
    <name type="scientific">Cyclostephanos tholiformis</name>
    <dbReference type="NCBI Taxonomy" id="382380"/>
    <lineage>
        <taxon>Eukaryota</taxon>
        <taxon>Sar</taxon>
        <taxon>Stramenopiles</taxon>
        <taxon>Ochrophyta</taxon>
        <taxon>Bacillariophyta</taxon>
        <taxon>Coscinodiscophyceae</taxon>
        <taxon>Thalassiosirophycidae</taxon>
        <taxon>Stephanodiscales</taxon>
        <taxon>Stephanodiscaceae</taxon>
        <taxon>Cyclostephanos</taxon>
    </lineage>
</organism>
<dbReference type="InterPro" id="IPR015655">
    <property type="entry name" value="PP2C"/>
</dbReference>
<proteinExistence type="predicted"/>
<keyword evidence="3" id="KW-1185">Reference proteome</keyword>
<dbReference type="CDD" id="cd00143">
    <property type="entry name" value="PP2Cc"/>
    <property type="match status" value="1"/>
</dbReference>
<dbReference type="InterPro" id="IPR001932">
    <property type="entry name" value="PPM-type_phosphatase-like_dom"/>
</dbReference>
<dbReference type="AlphaFoldDB" id="A0ABD3RYC4"/>
<dbReference type="PANTHER" id="PTHR13832">
    <property type="entry name" value="PROTEIN PHOSPHATASE 2C"/>
    <property type="match status" value="1"/>
</dbReference>
<gene>
    <name evidence="2" type="ORF">ACHAXA_007729</name>
</gene>
<accession>A0ABD3RYC4</accession>
<evidence type="ECO:0000259" key="1">
    <source>
        <dbReference type="PROSITE" id="PS51746"/>
    </source>
</evidence>
<dbReference type="InterPro" id="IPR036457">
    <property type="entry name" value="PPM-type-like_dom_sf"/>
</dbReference>
<name>A0ABD3RYC4_9STRA</name>
<sequence>MKRGSDNGNRFGCHPEPPIGIIIHIPNIPSKKSSCKRTTSCRQPCGGSAVSRYLRQNLYASFQAALPSAAVSSSSLSSYEVGGGGGDNDVAPIDDERHPTMRAIDRHSSIVALALEAALDKVDSEVGNISHWSFQGSIALAIVVHENDDAKAGVGDNGGGGGGGGGCKGGGSRSIVVTNVGDSHAVLCRAGRAMDLTRDHKPNNDVERRRIEGWGGPQNGVARLTMQLDVRCGGPECTVSTATSHCPRPWVTGMADIFHHIIGEDDDAFVLLATDGLFDVMSSREAVLFVNDLMGRTHPEDRLGMRRNVVRYVVEEAIRRGTCNNVTVLIIWFDDDKLELSGANPKTSQ</sequence>
<dbReference type="SMART" id="SM00332">
    <property type="entry name" value="PP2Cc"/>
    <property type="match status" value="1"/>
</dbReference>
<dbReference type="Gene3D" id="3.60.40.10">
    <property type="entry name" value="PPM-type phosphatase domain"/>
    <property type="match status" value="1"/>
</dbReference>
<dbReference type="PROSITE" id="PS51746">
    <property type="entry name" value="PPM_2"/>
    <property type="match status" value="1"/>
</dbReference>
<feature type="domain" description="PPM-type phosphatase" evidence="1">
    <location>
        <begin position="22"/>
        <end position="333"/>
    </location>
</feature>
<protein>
    <recommendedName>
        <fullName evidence="1">PPM-type phosphatase domain-containing protein</fullName>
    </recommendedName>
</protein>
<reference evidence="2 3" key="1">
    <citation type="submission" date="2024-10" db="EMBL/GenBank/DDBJ databases">
        <title>Updated reference genomes for cyclostephanoid diatoms.</title>
        <authorList>
            <person name="Roberts W.R."/>
            <person name="Alverson A.J."/>
        </authorList>
    </citation>
    <scope>NUCLEOTIDE SEQUENCE [LARGE SCALE GENOMIC DNA]</scope>
    <source>
        <strain evidence="2 3">AJA228-03</strain>
    </source>
</reference>
<evidence type="ECO:0000313" key="3">
    <source>
        <dbReference type="Proteomes" id="UP001530377"/>
    </source>
</evidence>
<dbReference type="EMBL" id="JALLPB020000116">
    <property type="protein sequence ID" value="KAL3817186.1"/>
    <property type="molecule type" value="Genomic_DNA"/>
</dbReference>
<dbReference type="Proteomes" id="UP001530377">
    <property type="component" value="Unassembled WGS sequence"/>
</dbReference>
<evidence type="ECO:0000313" key="2">
    <source>
        <dbReference type="EMBL" id="KAL3817186.1"/>
    </source>
</evidence>